<proteinExistence type="predicted"/>
<dbReference type="Proteomes" id="UP000324800">
    <property type="component" value="Unassembled WGS sequence"/>
</dbReference>
<evidence type="ECO:0000313" key="2">
    <source>
        <dbReference type="EMBL" id="KAA6400252.1"/>
    </source>
</evidence>
<dbReference type="EMBL" id="SNRW01000593">
    <property type="protein sequence ID" value="KAA6400252.1"/>
    <property type="molecule type" value="Genomic_DNA"/>
</dbReference>
<keyword evidence="1" id="KW-0472">Membrane</keyword>
<dbReference type="AlphaFoldDB" id="A0A5J4X0C6"/>
<sequence length="84" mass="9257">MVKNSCGTVFGIAVMAFSLFPFICAFLTYDSNPSEWDRAKVTTNVTQFSCSSAYLLFAVTFTLGAIMISLSILCYEISTNRSKN</sequence>
<reference evidence="2 3" key="1">
    <citation type="submission" date="2019-03" db="EMBL/GenBank/DDBJ databases">
        <title>Single cell metagenomics reveals metabolic interactions within the superorganism composed of flagellate Streblomastix strix and complex community of Bacteroidetes bacteria on its surface.</title>
        <authorList>
            <person name="Treitli S.C."/>
            <person name="Kolisko M."/>
            <person name="Husnik F."/>
            <person name="Keeling P."/>
            <person name="Hampl V."/>
        </authorList>
    </citation>
    <scope>NUCLEOTIDE SEQUENCE [LARGE SCALE GENOMIC DNA]</scope>
    <source>
        <strain evidence="2">ST1C</strain>
    </source>
</reference>
<protein>
    <submittedName>
        <fullName evidence="2">Uncharacterized protein</fullName>
    </submittedName>
</protein>
<evidence type="ECO:0000313" key="3">
    <source>
        <dbReference type="Proteomes" id="UP000324800"/>
    </source>
</evidence>
<feature type="transmembrane region" description="Helical" evidence="1">
    <location>
        <begin position="53"/>
        <end position="75"/>
    </location>
</feature>
<gene>
    <name evidence="2" type="ORF">EZS28_004219</name>
</gene>
<accession>A0A5J4X0C6</accession>
<keyword evidence="1" id="KW-1133">Transmembrane helix</keyword>
<name>A0A5J4X0C6_9EUKA</name>
<feature type="transmembrane region" description="Helical" evidence="1">
    <location>
        <begin position="7"/>
        <end position="29"/>
    </location>
</feature>
<organism evidence="2 3">
    <name type="scientific">Streblomastix strix</name>
    <dbReference type="NCBI Taxonomy" id="222440"/>
    <lineage>
        <taxon>Eukaryota</taxon>
        <taxon>Metamonada</taxon>
        <taxon>Preaxostyla</taxon>
        <taxon>Oxymonadida</taxon>
        <taxon>Streblomastigidae</taxon>
        <taxon>Streblomastix</taxon>
    </lineage>
</organism>
<keyword evidence="1" id="KW-0812">Transmembrane</keyword>
<evidence type="ECO:0000256" key="1">
    <source>
        <dbReference type="SAM" id="Phobius"/>
    </source>
</evidence>
<comment type="caution">
    <text evidence="2">The sequence shown here is derived from an EMBL/GenBank/DDBJ whole genome shotgun (WGS) entry which is preliminary data.</text>
</comment>